<dbReference type="GO" id="GO:0048026">
    <property type="term" value="P:positive regulation of mRNA splicing, via spliceosome"/>
    <property type="evidence" value="ECO:0007669"/>
    <property type="project" value="TreeGrafter"/>
</dbReference>
<accession>A0A167C5R8</accession>
<dbReference type="Pfam" id="PF00076">
    <property type="entry name" value="RRM_1"/>
    <property type="match status" value="2"/>
</dbReference>
<dbReference type="GO" id="GO:0000398">
    <property type="term" value="P:mRNA splicing, via spliceosome"/>
    <property type="evidence" value="ECO:0007669"/>
    <property type="project" value="UniProtKB-ARBA"/>
</dbReference>
<comment type="subcellular location">
    <subcellularLocation>
        <location evidence="1">Nucleus</location>
    </subcellularLocation>
</comment>
<dbReference type="InterPro" id="IPR000504">
    <property type="entry name" value="RRM_dom"/>
</dbReference>
<dbReference type="RefSeq" id="XP_018733730.1">
    <property type="nucleotide sequence ID" value="XM_018881107.1"/>
</dbReference>
<keyword evidence="10" id="KW-1185">Reference proteome</keyword>
<dbReference type="GO" id="GO:0071011">
    <property type="term" value="C:precatalytic spliceosome"/>
    <property type="evidence" value="ECO:0007669"/>
    <property type="project" value="TreeGrafter"/>
</dbReference>
<evidence type="ECO:0000313" key="9">
    <source>
        <dbReference type="EMBL" id="ANB11253.1"/>
    </source>
</evidence>
<dbReference type="InterPro" id="IPR034158">
    <property type="entry name" value="SF3B4_RRM1"/>
</dbReference>
<keyword evidence="4 6" id="KW-0694">RNA-binding</keyword>
<evidence type="ECO:0000313" key="10">
    <source>
        <dbReference type="Proteomes" id="UP000189580"/>
    </source>
</evidence>
<evidence type="ECO:0000256" key="4">
    <source>
        <dbReference type="ARBA" id="ARBA00022884"/>
    </source>
</evidence>
<gene>
    <name evidence="9" type="primary">HSH49</name>
    <name evidence="9" type="ORF">AWJ20_4056</name>
</gene>
<dbReference type="EMBL" id="CP014500">
    <property type="protein sequence ID" value="ANB11253.1"/>
    <property type="molecule type" value="Genomic_DNA"/>
</dbReference>
<proteinExistence type="inferred from homology"/>
<organism evidence="9 10">
    <name type="scientific">Sugiyamaella lignohabitans</name>
    <dbReference type="NCBI Taxonomy" id="796027"/>
    <lineage>
        <taxon>Eukaryota</taxon>
        <taxon>Fungi</taxon>
        <taxon>Dikarya</taxon>
        <taxon>Ascomycota</taxon>
        <taxon>Saccharomycotina</taxon>
        <taxon>Dipodascomycetes</taxon>
        <taxon>Dipodascales</taxon>
        <taxon>Trichomonascaceae</taxon>
        <taxon>Sugiyamaella</taxon>
    </lineage>
</organism>
<feature type="region of interest" description="Disordered" evidence="7">
    <location>
        <begin position="208"/>
        <end position="286"/>
    </location>
</feature>
<feature type="domain" description="RRM" evidence="8">
    <location>
        <begin position="103"/>
        <end position="181"/>
    </location>
</feature>
<keyword evidence="5" id="KW-0539">Nucleus</keyword>
<evidence type="ECO:0000256" key="2">
    <source>
        <dbReference type="ARBA" id="ARBA00008363"/>
    </source>
</evidence>
<dbReference type="InterPro" id="IPR012677">
    <property type="entry name" value="Nucleotide-bd_a/b_plait_sf"/>
</dbReference>
<comment type="similarity">
    <text evidence="2">Belongs to the SF3B4 family.</text>
</comment>
<dbReference type="SUPFAM" id="SSF54928">
    <property type="entry name" value="RNA-binding domain, RBD"/>
    <property type="match status" value="1"/>
</dbReference>
<dbReference type="PROSITE" id="PS50102">
    <property type="entry name" value="RRM"/>
    <property type="match status" value="2"/>
</dbReference>
<evidence type="ECO:0000256" key="3">
    <source>
        <dbReference type="ARBA" id="ARBA00022737"/>
    </source>
</evidence>
<dbReference type="GeneID" id="30036146"/>
<dbReference type="GO" id="GO:0005730">
    <property type="term" value="C:nucleolus"/>
    <property type="evidence" value="ECO:0007669"/>
    <property type="project" value="TreeGrafter"/>
</dbReference>
<name>A0A167C5R8_9ASCO</name>
<evidence type="ECO:0000259" key="8">
    <source>
        <dbReference type="PROSITE" id="PS50102"/>
    </source>
</evidence>
<dbReference type="FunFam" id="3.30.70.330:FF:000895">
    <property type="entry name" value="Hsh49p"/>
    <property type="match status" value="1"/>
</dbReference>
<evidence type="ECO:0000256" key="1">
    <source>
        <dbReference type="ARBA" id="ARBA00004123"/>
    </source>
</evidence>
<dbReference type="KEGG" id="slb:AWJ20_4056"/>
<dbReference type="GO" id="GO:0005686">
    <property type="term" value="C:U2 snRNP"/>
    <property type="evidence" value="ECO:0007669"/>
    <property type="project" value="UniProtKB-ARBA"/>
</dbReference>
<dbReference type="FunFam" id="3.30.70.330:FF:000505">
    <property type="entry name" value="Splicing factor 3B subunit 4"/>
    <property type="match status" value="1"/>
</dbReference>
<dbReference type="PANTHER" id="PTHR48030:SF3">
    <property type="entry name" value="SPLICING FACTOR 3B SUBUNIT 4"/>
    <property type="match status" value="1"/>
</dbReference>
<dbReference type="GO" id="GO:0003723">
    <property type="term" value="F:RNA binding"/>
    <property type="evidence" value="ECO:0007669"/>
    <property type="project" value="UniProtKB-UniRule"/>
</dbReference>
<evidence type="ECO:0000256" key="5">
    <source>
        <dbReference type="ARBA" id="ARBA00023242"/>
    </source>
</evidence>
<dbReference type="SMART" id="SM00360">
    <property type="entry name" value="RRM"/>
    <property type="match status" value="2"/>
</dbReference>
<dbReference type="OrthoDB" id="10259687at2759"/>
<reference evidence="9 10" key="1">
    <citation type="submission" date="2016-02" db="EMBL/GenBank/DDBJ databases">
        <title>Complete genome sequence and transcriptome regulation of the pentose utilising yeast Sugiyamaella lignohabitans.</title>
        <authorList>
            <person name="Bellasio M."/>
            <person name="Peymann A."/>
            <person name="Valli M."/>
            <person name="Sipitzky M."/>
            <person name="Graf A."/>
            <person name="Sauer M."/>
            <person name="Marx H."/>
            <person name="Mattanovich D."/>
        </authorList>
    </citation>
    <scope>NUCLEOTIDE SEQUENCE [LARGE SCALE GENOMIC DNA]</scope>
    <source>
        <strain evidence="9 10">CBS 10342</strain>
    </source>
</reference>
<dbReference type="CDD" id="cd12334">
    <property type="entry name" value="RRM1_SF3B4"/>
    <property type="match status" value="1"/>
</dbReference>
<sequence length="286" mass="31488">MSNRLARAGERNPALTVYVGNLHEEVDEELLYELGIQAGPVVNVHIPLDRVNGKNSGFGFLEYRSEKDVDYAAQILNGIMLFGQPLRVNKSQQEKANSIDVGAQVFVGSLDPLVDEKTLSDTFSVFGRLIRPATIMRDENGRSRGFGFISFADFESSDRAIESMNDQYLMNRKVQLNYAFKKDGKGERHGDEAERLLAAEAKKHNYSLTLGEGGVSSPGNSSIPKGPRASHSSRDDGPESDSDGDVLNDLSQSKKPRNRGRKRQPRTKHRDDLSGANAIPTGPKRG</sequence>
<dbReference type="PANTHER" id="PTHR48030">
    <property type="entry name" value="SPLICING FACTOR 3B SUBUNIT 4"/>
    <property type="match status" value="1"/>
</dbReference>
<dbReference type="Proteomes" id="UP000189580">
    <property type="component" value="Chromosome c"/>
</dbReference>
<evidence type="ECO:0000256" key="7">
    <source>
        <dbReference type="SAM" id="MobiDB-lite"/>
    </source>
</evidence>
<dbReference type="Gene3D" id="3.30.70.330">
    <property type="match status" value="2"/>
</dbReference>
<dbReference type="InterPro" id="IPR052084">
    <property type="entry name" value="SF3B4_spliceosome_assoc"/>
</dbReference>
<feature type="domain" description="RRM" evidence="8">
    <location>
        <begin position="15"/>
        <end position="93"/>
    </location>
</feature>
<evidence type="ECO:0000256" key="6">
    <source>
        <dbReference type="PROSITE-ProRule" id="PRU00176"/>
    </source>
</evidence>
<feature type="compositionally biased region" description="Basic residues" evidence="7">
    <location>
        <begin position="254"/>
        <end position="268"/>
    </location>
</feature>
<protein>
    <submittedName>
        <fullName evidence="9">Hsh49p</fullName>
    </submittedName>
</protein>
<dbReference type="AlphaFoldDB" id="A0A167C5R8"/>
<keyword evidence="3" id="KW-0677">Repeat</keyword>
<dbReference type="InterPro" id="IPR035979">
    <property type="entry name" value="RBD_domain_sf"/>
</dbReference>